<evidence type="ECO:0000313" key="2">
    <source>
        <dbReference type="Proteomes" id="UP000230000"/>
    </source>
</evidence>
<organism evidence="1 2">
    <name type="scientific">Thermoflavifilum aggregans</name>
    <dbReference type="NCBI Taxonomy" id="454188"/>
    <lineage>
        <taxon>Bacteria</taxon>
        <taxon>Pseudomonadati</taxon>
        <taxon>Bacteroidota</taxon>
        <taxon>Chitinophagia</taxon>
        <taxon>Chitinophagales</taxon>
        <taxon>Chitinophagaceae</taxon>
        <taxon>Thermoflavifilum</taxon>
    </lineage>
</organism>
<dbReference type="AlphaFoldDB" id="A0A2M9CSC7"/>
<comment type="caution">
    <text evidence="1">The sequence shown here is derived from an EMBL/GenBank/DDBJ whole genome shotgun (WGS) entry which is preliminary data.</text>
</comment>
<dbReference type="Proteomes" id="UP000230000">
    <property type="component" value="Unassembled WGS sequence"/>
</dbReference>
<evidence type="ECO:0000313" key="1">
    <source>
        <dbReference type="EMBL" id="PJJ74799.1"/>
    </source>
</evidence>
<sequence>MTKRNILIIVLCSLCGTTYSQTNKQILELFNTFQDGYTRRDTSLVNKFANNVCTKDIQILGTGEDEWFQGITSAKNFFRNDWLYWFSLDLDTSTLSLSITDNTAFFLIKGIASITFPNKEAAYDFAYKRLQQLISTEKTSRTKLLSYSSEASNLIQQIEIGSLEIKYSIRISGAIVKQNDKWLFKQLVFSFPYPMTRK</sequence>
<gene>
    <name evidence="1" type="ORF">BXY57_0361</name>
</gene>
<accession>A0A2M9CSC7</accession>
<name>A0A2M9CSC7_9BACT</name>
<proteinExistence type="predicted"/>
<keyword evidence="2" id="KW-1185">Reference proteome</keyword>
<protein>
    <recommendedName>
        <fullName evidence="3">SnoaL-like protein</fullName>
    </recommendedName>
</protein>
<evidence type="ECO:0008006" key="3">
    <source>
        <dbReference type="Google" id="ProtNLM"/>
    </source>
</evidence>
<dbReference type="EMBL" id="PGFG01000001">
    <property type="protein sequence ID" value="PJJ74799.1"/>
    <property type="molecule type" value="Genomic_DNA"/>
</dbReference>
<dbReference type="RefSeq" id="WP_157853720.1">
    <property type="nucleotide sequence ID" value="NZ_PGFG01000001.1"/>
</dbReference>
<dbReference type="OrthoDB" id="1876404at2"/>
<reference evidence="1 2" key="1">
    <citation type="submission" date="2017-11" db="EMBL/GenBank/DDBJ databases">
        <title>Genomic Encyclopedia of Archaeal and Bacterial Type Strains, Phase II (KMG-II): From Individual Species to Whole Genera.</title>
        <authorList>
            <person name="Goeker M."/>
        </authorList>
    </citation>
    <scope>NUCLEOTIDE SEQUENCE [LARGE SCALE GENOMIC DNA]</scope>
    <source>
        <strain evidence="1 2">DSM 27268</strain>
    </source>
</reference>